<dbReference type="PANTHER" id="PTHR10485">
    <property type="entry name" value="MITOCHONDRIAL IMPORT INNER MEMBRANE TRANSLOCASE SUBUNIT TIM-17"/>
    <property type="match status" value="1"/>
</dbReference>
<evidence type="ECO:0000256" key="5">
    <source>
        <dbReference type="ARBA" id="ARBA00022792"/>
    </source>
</evidence>
<comment type="similarity">
    <text evidence="2">Belongs to the Tim17/Tim22/Tim23 family.</text>
</comment>
<keyword evidence="8" id="KW-0811">Translocation</keyword>
<comment type="caution">
    <text evidence="12">The sequence shown here is derived from an EMBL/GenBank/DDBJ whole genome shotgun (WGS) entry which is preliminary data.</text>
</comment>
<keyword evidence="6" id="KW-0653">Protein transport</keyword>
<gene>
    <name evidence="12" type="ORF">H6P81_009047</name>
</gene>
<evidence type="ECO:0000256" key="3">
    <source>
        <dbReference type="ARBA" id="ARBA00022448"/>
    </source>
</evidence>
<dbReference type="GO" id="GO:0005744">
    <property type="term" value="C:TIM23 mitochondrial import inner membrane translocase complex"/>
    <property type="evidence" value="ECO:0007669"/>
    <property type="project" value="TreeGrafter"/>
</dbReference>
<evidence type="ECO:0000256" key="6">
    <source>
        <dbReference type="ARBA" id="ARBA00022927"/>
    </source>
</evidence>
<dbReference type="EMBL" id="JAINDJ010000004">
    <property type="protein sequence ID" value="KAG9449082.1"/>
    <property type="molecule type" value="Genomic_DNA"/>
</dbReference>
<evidence type="ECO:0000256" key="11">
    <source>
        <dbReference type="SAM" id="MobiDB-lite"/>
    </source>
</evidence>
<evidence type="ECO:0000256" key="4">
    <source>
        <dbReference type="ARBA" id="ARBA00022692"/>
    </source>
</evidence>
<dbReference type="Proteomes" id="UP000825729">
    <property type="component" value="Unassembled WGS sequence"/>
</dbReference>
<evidence type="ECO:0000256" key="2">
    <source>
        <dbReference type="ARBA" id="ARBA00008444"/>
    </source>
</evidence>
<keyword evidence="3" id="KW-0813">Transport</keyword>
<dbReference type="GO" id="GO:0008320">
    <property type="term" value="F:protein transmembrane transporter activity"/>
    <property type="evidence" value="ECO:0007669"/>
    <property type="project" value="TreeGrafter"/>
</dbReference>
<evidence type="ECO:0000256" key="9">
    <source>
        <dbReference type="ARBA" id="ARBA00023128"/>
    </source>
</evidence>
<evidence type="ECO:0000313" key="13">
    <source>
        <dbReference type="Proteomes" id="UP000825729"/>
    </source>
</evidence>
<protein>
    <recommendedName>
        <fullName evidence="14">Mitochondrial import inner membrane translocase subunit TIM17-2-like</fullName>
    </recommendedName>
</protein>
<feature type="region of interest" description="Disordered" evidence="11">
    <location>
        <begin position="196"/>
        <end position="220"/>
    </location>
</feature>
<evidence type="ECO:0000256" key="10">
    <source>
        <dbReference type="ARBA" id="ARBA00023136"/>
    </source>
</evidence>
<reference evidence="12 13" key="1">
    <citation type="submission" date="2021-07" db="EMBL/GenBank/DDBJ databases">
        <title>The Aristolochia fimbriata genome: insights into angiosperm evolution, floral development and chemical biosynthesis.</title>
        <authorList>
            <person name="Jiao Y."/>
        </authorList>
    </citation>
    <scope>NUCLEOTIDE SEQUENCE [LARGE SCALE GENOMIC DNA]</scope>
    <source>
        <strain evidence="12">IBCAS-2021</strain>
        <tissue evidence="12">Leaf</tissue>
    </source>
</reference>
<organism evidence="12 13">
    <name type="scientific">Aristolochia fimbriata</name>
    <name type="common">White veined hardy Dutchman's pipe vine</name>
    <dbReference type="NCBI Taxonomy" id="158543"/>
    <lineage>
        <taxon>Eukaryota</taxon>
        <taxon>Viridiplantae</taxon>
        <taxon>Streptophyta</taxon>
        <taxon>Embryophyta</taxon>
        <taxon>Tracheophyta</taxon>
        <taxon>Spermatophyta</taxon>
        <taxon>Magnoliopsida</taxon>
        <taxon>Magnoliidae</taxon>
        <taxon>Piperales</taxon>
        <taxon>Aristolochiaceae</taxon>
        <taxon>Aristolochia</taxon>
    </lineage>
</organism>
<comment type="subcellular location">
    <subcellularLocation>
        <location evidence="1">Mitochondrion inner membrane</location>
        <topology evidence="1">Multi-pass membrane protein</topology>
    </subcellularLocation>
</comment>
<keyword evidence="9" id="KW-0496">Mitochondrion</keyword>
<dbReference type="GO" id="GO:0030150">
    <property type="term" value="P:protein import into mitochondrial matrix"/>
    <property type="evidence" value="ECO:0007669"/>
    <property type="project" value="TreeGrafter"/>
</dbReference>
<keyword evidence="13" id="KW-1185">Reference proteome</keyword>
<keyword evidence="10" id="KW-0472">Membrane</keyword>
<keyword evidence="7" id="KW-1133">Transmembrane helix</keyword>
<dbReference type="AlphaFoldDB" id="A0AAV7EN80"/>
<evidence type="ECO:0000256" key="1">
    <source>
        <dbReference type="ARBA" id="ARBA00004448"/>
    </source>
</evidence>
<keyword evidence="4" id="KW-0812">Transmembrane</keyword>
<evidence type="ECO:0000256" key="7">
    <source>
        <dbReference type="ARBA" id="ARBA00022989"/>
    </source>
</evidence>
<feature type="compositionally biased region" description="Polar residues" evidence="11">
    <location>
        <begin position="204"/>
        <end position="220"/>
    </location>
</feature>
<evidence type="ECO:0000313" key="12">
    <source>
        <dbReference type="EMBL" id="KAG9449082.1"/>
    </source>
</evidence>
<name>A0AAV7EN80_ARIFI</name>
<accession>A0AAV7EN80</accession>
<evidence type="ECO:0008006" key="14">
    <source>
        <dbReference type="Google" id="ProtNLM"/>
    </source>
</evidence>
<proteinExistence type="inferred from homology"/>
<dbReference type="Pfam" id="PF02466">
    <property type="entry name" value="Tim17"/>
    <property type="match status" value="1"/>
</dbReference>
<keyword evidence="5" id="KW-0999">Mitochondrion inner membrane</keyword>
<evidence type="ECO:0000256" key="8">
    <source>
        <dbReference type="ARBA" id="ARBA00023010"/>
    </source>
</evidence>
<dbReference type="PANTHER" id="PTHR10485:SF0">
    <property type="entry name" value="AT05822P-RELATED"/>
    <property type="match status" value="1"/>
</dbReference>
<sequence length="220" mass="23403">MGSSETSRQPCPDRILDDAGGAFAMGAVGGSLWHFLKGVYNSPGGERLLGGSQSVRMNVPRFSGSWAVWGALFSVFDCSMVYIRQKEDPWNSIIAGAATGGFLRMRQGLGPATRYAAFGGAILALAHGLSIMLTKMSTVPYTIQMEKPIPNMAGGPGFPMGQQQHFPVSTPVTADSTGEYSSSFRRSSWFGGFFGTGDKDKETSSSSGINTDSKYSNPDL</sequence>